<dbReference type="EMBL" id="UINC01000005">
    <property type="protein sequence ID" value="SUZ47223.1"/>
    <property type="molecule type" value="Genomic_DNA"/>
</dbReference>
<dbReference type="AlphaFoldDB" id="A0A381N0Q0"/>
<protein>
    <recommendedName>
        <fullName evidence="2">DUF3078 domain-containing protein</fullName>
    </recommendedName>
</protein>
<name>A0A381N0Q0_9ZZZZ</name>
<dbReference type="Pfam" id="PF11276">
    <property type="entry name" value="DUF3078"/>
    <property type="match status" value="1"/>
</dbReference>
<reference evidence="1" key="1">
    <citation type="submission" date="2018-05" db="EMBL/GenBank/DDBJ databases">
        <authorList>
            <person name="Lanie J.A."/>
            <person name="Ng W.-L."/>
            <person name="Kazmierczak K.M."/>
            <person name="Andrzejewski T.M."/>
            <person name="Davidsen T.M."/>
            <person name="Wayne K.J."/>
            <person name="Tettelin H."/>
            <person name="Glass J.I."/>
            <person name="Rusch D."/>
            <person name="Podicherti R."/>
            <person name="Tsui H.-C.T."/>
            <person name="Winkler M.E."/>
        </authorList>
    </citation>
    <scope>NUCLEOTIDE SEQUENCE</scope>
</reference>
<sequence length="292" mass="33713">MRSILLISAFIFSQTLFSQESETLDSLWTKRGKVGVLLNQVGFSDWVGGGTNNFSGTIKFDYELRYRYLGWDWLTNIESAYGMAKFKNAPFARKIDDRILIQSIVGNKFSKNLSFSAFFNFNSQIGNGYKYSKDNQNNETRELKTRILSPSYFQLGTGFLWKKDKKLWVNYSPIASRLIFVSKRFTNNLKDGESYYGVSKDKGSRYELGANLTFHSEGKILENVNYRQDLKLFSNYLDKLANVDLDYLVEIDLDVNSFLSTQLIMQFIYDDNSIARLQIREIIGIGVQLKLN</sequence>
<evidence type="ECO:0000313" key="1">
    <source>
        <dbReference type="EMBL" id="SUZ47223.1"/>
    </source>
</evidence>
<gene>
    <name evidence="1" type="ORF">METZ01_LOCUS77</name>
</gene>
<dbReference type="InterPro" id="IPR021428">
    <property type="entry name" value="DUF3078"/>
</dbReference>
<evidence type="ECO:0008006" key="2">
    <source>
        <dbReference type="Google" id="ProtNLM"/>
    </source>
</evidence>
<organism evidence="1">
    <name type="scientific">marine metagenome</name>
    <dbReference type="NCBI Taxonomy" id="408172"/>
    <lineage>
        <taxon>unclassified sequences</taxon>
        <taxon>metagenomes</taxon>
        <taxon>ecological metagenomes</taxon>
    </lineage>
</organism>
<proteinExistence type="predicted"/>
<accession>A0A381N0Q0</accession>